<organism evidence="2 3">
    <name type="scientific">Linderina pennispora</name>
    <dbReference type="NCBI Taxonomy" id="61395"/>
    <lineage>
        <taxon>Eukaryota</taxon>
        <taxon>Fungi</taxon>
        <taxon>Fungi incertae sedis</taxon>
        <taxon>Zoopagomycota</taxon>
        <taxon>Kickxellomycotina</taxon>
        <taxon>Kickxellomycetes</taxon>
        <taxon>Kickxellales</taxon>
        <taxon>Kickxellaceae</taxon>
        <taxon>Linderina</taxon>
    </lineage>
</organism>
<name>A0A1Y1WP10_9FUNG</name>
<protein>
    <recommendedName>
        <fullName evidence="1">Myb-like domain-containing protein</fullName>
    </recommendedName>
</protein>
<dbReference type="AlphaFoldDB" id="A0A1Y1WP10"/>
<comment type="caution">
    <text evidence="2">The sequence shown here is derived from an EMBL/GenBank/DDBJ whole genome shotgun (WGS) entry which is preliminary data.</text>
</comment>
<reference evidence="2 3" key="1">
    <citation type="submission" date="2016-07" db="EMBL/GenBank/DDBJ databases">
        <title>Pervasive Adenine N6-methylation of Active Genes in Fungi.</title>
        <authorList>
            <consortium name="DOE Joint Genome Institute"/>
            <person name="Mondo S.J."/>
            <person name="Dannebaum R.O."/>
            <person name="Kuo R.C."/>
            <person name="Labutti K."/>
            <person name="Haridas S."/>
            <person name="Kuo A."/>
            <person name="Salamov A."/>
            <person name="Ahrendt S.R."/>
            <person name="Lipzen A."/>
            <person name="Sullivan W."/>
            <person name="Andreopoulos W.B."/>
            <person name="Clum A."/>
            <person name="Lindquist E."/>
            <person name="Daum C."/>
            <person name="Ramamoorthy G.K."/>
            <person name="Gryganskyi A."/>
            <person name="Culley D."/>
            <person name="Magnuson J.K."/>
            <person name="James T.Y."/>
            <person name="O'Malley M.A."/>
            <person name="Stajich J.E."/>
            <person name="Spatafora J.W."/>
            <person name="Visel A."/>
            <person name="Grigoriev I.V."/>
        </authorList>
    </citation>
    <scope>NUCLEOTIDE SEQUENCE [LARGE SCALE GENOMIC DNA]</scope>
    <source>
        <strain evidence="2 3">ATCC 12442</strain>
    </source>
</reference>
<evidence type="ECO:0000259" key="1">
    <source>
        <dbReference type="PROSITE" id="PS50090"/>
    </source>
</evidence>
<dbReference type="PROSITE" id="PS50090">
    <property type="entry name" value="MYB_LIKE"/>
    <property type="match status" value="1"/>
</dbReference>
<dbReference type="EMBL" id="MCFD01000001">
    <property type="protein sequence ID" value="ORX75028.1"/>
    <property type="molecule type" value="Genomic_DNA"/>
</dbReference>
<dbReference type="InterPro" id="IPR001005">
    <property type="entry name" value="SANT/Myb"/>
</dbReference>
<dbReference type="InterPro" id="IPR009057">
    <property type="entry name" value="Homeodomain-like_sf"/>
</dbReference>
<dbReference type="RefSeq" id="XP_040748239.1">
    <property type="nucleotide sequence ID" value="XM_040890083.1"/>
</dbReference>
<dbReference type="OrthoDB" id="10258692at2759"/>
<accession>A0A1Y1WP10</accession>
<dbReference type="STRING" id="61395.A0A1Y1WP10"/>
<keyword evidence="3" id="KW-1185">Reference proteome</keyword>
<dbReference type="Proteomes" id="UP000193922">
    <property type="component" value="Unassembled WGS sequence"/>
</dbReference>
<dbReference type="Gene3D" id="1.10.10.60">
    <property type="entry name" value="Homeodomain-like"/>
    <property type="match status" value="1"/>
</dbReference>
<dbReference type="GeneID" id="63806731"/>
<proteinExistence type="predicted"/>
<gene>
    <name evidence="2" type="ORF">DL89DRAFT_290458</name>
</gene>
<sequence length="250" mass="28113">MPPTEQLSEYEQQRLENIRRNREILQSLNIGDGPLLGAAPARIRGESADEVTKAEEQVIESNDATEFYHLPTEHFSTDVVKKAVHVDGHYTGWVEPGVMQRLGIKGSATEAWESEGGGKFSFKDPLGTGKKISKRALPAGQSAAKYVSSQMLRKNPNAYFYRNTEPGVDQWTGDWTDEERDLFIETATEFGCGDKWGLFSTYIPHRVGYQCSNFYRQCIIPEGWVIDDNYRLDSGGKAVYVGNHKRRGAK</sequence>
<dbReference type="CDD" id="cd00167">
    <property type="entry name" value="SANT"/>
    <property type="match status" value="1"/>
</dbReference>
<feature type="domain" description="Myb-like" evidence="1">
    <location>
        <begin position="173"/>
        <end position="219"/>
    </location>
</feature>
<dbReference type="SUPFAM" id="SSF46689">
    <property type="entry name" value="Homeodomain-like"/>
    <property type="match status" value="1"/>
</dbReference>
<dbReference type="Pfam" id="PF00249">
    <property type="entry name" value="Myb_DNA-binding"/>
    <property type="match status" value="1"/>
</dbReference>
<evidence type="ECO:0000313" key="2">
    <source>
        <dbReference type="EMBL" id="ORX75028.1"/>
    </source>
</evidence>
<evidence type="ECO:0000313" key="3">
    <source>
        <dbReference type="Proteomes" id="UP000193922"/>
    </source>
</evidence>